<dbReference type="Proteomes" id="UP000316714">
    <property type="component" value="Unassembled WGS sequence"/>
</dbReference>
<dbReference type="GO" id="GO:0005886">
    <property type="term" value="C:plasma membrane"/>
    <property type="evidence" value="ECO:0007669"/>
    <property type="project" value="UniProtKB-SubCell"/>
</dbReference>
<dbReference type="OrthoDB" id="269064at2"/>
<protein>
    <submittedName>
        <fullName evidence="9">Type II secretion system protein F</fullName>
    </submittedName>
</protein>
<comment type="subcellular location">
    <subcellularLocation>
        <location evidence="1">Cell membrane</location>
        <topology evidence="1">Multi-pass membrane protein</topology>
    </subcellularLocation>
</comment>
<comment type="caution">
    <text evidence="9">The sequence shown here is derived from an EMBL/GenBank/DDBJ whole genome shotgun (WGS) entry which is preliminary data.</text>
</comment>
<evidence type="ECO:0000313" key="9">
    <source>
        <dbReference type="EMBL" id="TWT38209.1"/>
    </source>
</evidence>
<dbReference type="Pfam" id="PF00482">
    <property type="entry name" value="T2SSF"/>
    <property type="match status" value="2"/>
</dbReference>
<accession>A0A5C5VK09</accession>
<reference evidence="9 10" key="1">
    <citation type="submission" date="2019-02" db="EMBL/GenBank/DDBJ databases">
        <title>Deep-cultivation of Planctomycetes and their phenomic and genomic characterization uncovers novel biology.</title>
        <authorList>
            <person name="Wiegand S."/>
            <person name="Jogler M."/>
            <person name="Boedeker C."/>
            <person name="Pinto D."/>
            <person name="Vollmers J."/>
            <person name="Rivas-Marin E."/>
            <person name="Kohn T."/>
            <person name="Peeters S.H."/>
            <person name="Heuer A."/>
            <person name="Rast P."/>
            <person name="Oberbeckmann S."/>
            <person name="Bunk B."/>
            <person name="Jeske O."/>
            <person name="Meyerdierks A."/>
            <person name="Storesund J.E."/>
            <person name="Kallscheuer N."/>
            <person name="Luecker S."/>
            <person name="Lage O.M."/>
            <person name="Pohl T."/>
            <person name="Merkel B.J."/>
            <person name="Hornburger P."/>
            <person name="Mueller R.-W."/>
            <person name="Bruemmer F."/>
            <person name="Labrenz M."/>
            <person name="Spormann A.M."/>
            <person name="Op Den Camp H."/>
            <person name="Overmann J."/>
            <person name="Amann R."/>
            <person name="Jetten M.S.M."/>
            <person name="Mascher T."/>
            <person name="Medema M.H."/>
            <person name="Devos D.P."/>
            <person name="Kaster A.-K."/>
            <person name="Ovreas L."/>
            <person name="Rohde M."/>
            <person name="Galperin M.Y."/>
            <person name="Jogler C."/>
        </authorList>
    </citation>
    <scope>NUCLEOTIDE SEQUENCE [LARGE SCALE GENOMIC DNA]</scope>
    <source>
        <strain evidence="9 10">KOR34</strain>
    </source>
</reference>
<keyword evidence="4 7" id="KW-0812">Transmembrane</keyword>
<dbReference type="InterPro" id="IPR003004">
    <property type="entry name" value="GspF/PilC"/>
</dbReference>
<feature type="transmembrane region" description="Helical" evidence="7">
    <location>
        <begin position="107"/>
        <end position="136"/>
    </location>
</feature>
<comment type="similarity">
    <text evidence="2">Belongs to the GSP F family.</text>
</comment>
<evidence type="ECO:0000256" key="6">
    <source>
        <dbReference type="ARBA" id="ARBA00023136"/>
    </source>
</evidence>
<dbReference type="InterPro" id="IPR042094">
    <property type="entry name" value="T2SS_GspF_sf"/>
</dbReference>
<evidence type="ECO:0000256" key="2">
    <source>
        <dbReference type="ARBA" id="ARBA00005745"/>
    </source>
</evidence>
<evidence type="ECO:0000256" key="4">
    <source>
        <dbReference type="ARBA" id="ARBA00022692"/>
    </source>
</evidence>
<sequence>MPAPTIDDLITLNQEILAIARARVPVAGELVAAAKQMPAGAAMLAELIANELEKGKTLDQAVAAQQARLPKFYTAVVAAGVNAGRLPAALEGLSEALSRMRSLRWRVLSAFVYPLFVVALAWVLAVVAATYLAPTFDWMELGRSPAINALRVSPTVFWPLVLSVPIALSLLALVNFIGAMRARRSFSTGVWLADRLPGVRAVCRWTAYANFAELLSLLTAHRAPLPEALRMAGDAVDWRPLSDAAGSLATEVEAGKPVESAGPSLRRLPPLVRLALLSSADQPSLAALLAQGADSYHRRALASLNNLGLFLPAAATALVGGSAVAVYALLVLGPYFNSLSDLARP</sequence>
<evidence type="ECO:0000256" key="7">
    <source>
        <dbReference type="SAM" id="Phobius"/>
    </source>
</evidence>
<dbReference type="InterPro" id="IPR018076">
    <property type="entry name" value="T2SS_GspF_dom"/>
</dbReference>
<organism evidence="9 10">
    <name type="scientific">Posidoniimonas corsicana</name>
    <dbReference type="NCBI Taxonomy" id="1938618"/>
    <lineage>
        <taxon>Bacteria</taxon>
        <taxon>Pseudomonadati</taxon>
        <taxon>Planctomycetota</taxon>
        <taxon>Planctomycetia</taxon>
        <taxon>Pirellulales</taxon>
        <taxon>Lacipirellulaceae</taxon>
        <taxon>Posidoniimonas</taxon>
    </lineage>
</organism>
<evidence type="ECO:0000313" key="10">
    <source>
        <dbReference type="Proteomes" id="UP000316714"/>
    </source>
</evidence>
<evidence type="ECO:0000256" key="3">
    <source>
        <dbReference type="ARBA" id="ARBA00022475"/>
    </source>
</evidence>
<feature type="transmembrane region" description="Helical" evidence="7">
    <location>
        <begin position="307"/>
        <end position="336"/>
    </location>
</feature>
<gene>
    <name evidence="9" type="primary">epsF_7</name>
    <name evidence="9" type="ORF">KOR34_31780</name>
</gene>
<feature type="domain" description="Type II secretion system protein GspF" evidence="8">
    <location>
        <begin position="211"/>
        <end position="332"/>
    </location>
</feature>
<feature type="transmembrane region" description="Helical" evidence="7">
    <location>
        <begin position="156"/>
        <end position="177"/>
    </location>
</feature>
<proteinExistence type="inferred from homology"/>
<keyword evidence="5 7" id="KW-1133">Transmembrane helix</keyword>
<keyword evidence="10" id="KW-1185">Reference proteome</keyword>
<feature type="domain" description="Type II secretion system protein GspF" evidence="8">
    <location>
        <begin position="20"/>
        <end position="134"/>
    </location>
</feature>
<keyword evidence="6 7" id="KW-0472">Membrane</keyword>
<evidence type="ECO:0000259" key="8">
    <source>
        <dbReference type="Pfam" id="PF00482"/>
    </source>
</evidence>
<evidence type="ECO:0000256" key="1">
    <source>
        <dbReference type="ARBA" id="ARBA00004651"/>
    </source>
</evidence>
<dbReference type="Gene3D" id="1.20.81.30">
    <property type="entry name" value="Type II secretion system (T2SS), domain F"/>
    <property type="match status" value="2"/>
</dbReference>
<keyword evidence="3" id="KW-1003">Cell membrane</keyword>
<dbReference type="PANTHER" id="PTHR30012">
    <property type="entry name" value="GENERAL SECRETION PATHWAY PROTEIN"/>
    <property type="match status" value="1"/>
</dbReference>
<name>A0A5C5VK09_9BACT</name>
<evidence type="ECO:0000256" key="5">
    <source>
        <dbReference type="ARBA" id="ARBA00022989"/>
    </source>
</evidence>
<dbReference type="AlphaFoldDB" id="A0A5C5VK09"/>
<dbReference type="PANTHER" id="PTHR30012:SF0">
    <property type="entry name" value="TYPE II SECRETION SYSTEM PROTEIN F-RELATED"/>
    <property type="match status" value="1"/>
</dbReference>
<dbReference type="RefSeq" id="WP_146565569.1">
    <property type="nucleotide sequence ID" value="NZ_SIHJ01000001.1"/>
</dbReference>
<dbReference type="EMBL" id="SIHJ01000001">
    <property type="protein sequence ID" value="TWT38209.1"/>
    <property type="molecule type" value="Genomic_DNA"/>
</dbReference>